<dbReference type="Gene3D" id="3.90.228.10">
    <property type="match status" value="1"/>
</dbReference>
<name>A0ABN8QGD7_9CNID</name>
<feature type="region of interest" description="Disordered" evidence="1">
    <location>
        <begin position="1315"/>
        <end position="1334"/>
    </location>
</feature>
<feature type="compositionally biased region" description="Low complexity" evidence="1">
    <location>
        <begin position="1083"/>
        <end position="1093"/>
    </location>
</feature>
<accession>A0ABN8QGD7</accession>
<feature type="domain" description="TASOR pseudo-PARP" evidence="2">
    <location>
        <begin position="131"/>
        <end position="281"/>
    </location>
</feature>
<feature type="compositionally biased region" description="Basic and acidic residues" evidence="1">
    <location>
        <begin position="1513"/>
        <end position="1557"/>
    </location>
</feature>
<feature type="compositionally biased region" description="Basic and acidic residues" evidence="1">
    <location>
        <begin position="1585"/>
        <end position="1598"/>
    </location>
</feature>
<feature type="compositionally biased region" description="Basic and acidic residues" evidence="1">
    <location>
        <begin position="970"/>
        <end position="1028"/>
    </location>
</feature>
<feature type="compositionally biased region" description="Polar residues" evidence="1">
    <location>
        <begin position="1691"/>
        <end position="1707"/>
    </location>
</feature>
<sequence length="1713" mass="188647">MLAPKAAKSDKGQIDSDRAPNGSSSDFSEDDTPLAVRLNTQGTSRPNDTGKPRIRPFLSKRGASFVIPRKKKQTNELLQVSDFNSRDGKELLRNVEQSYRDPALGATFKFEKLELVHNDKLSAEYQEKKQSMRNEWRNARELEDKFAFLYTLERNEAKRICELGLEVGSSSLSCLGDPSMGVYLCRHADVISRKPLPLAALGYLIIFKVIKGKVKPVTERTAGTDLLEPTPNFDCHISRSIQNLPANTPLSQLFDYSQYYFYEFAEEGDDLHVKRPRQCLPYAVITFSLGDFSTAFQELSIAQDEMPSKENSGLLGTIPPLMRPSTRIVENRQGRTSHVLWTGKISNKDRILANAQLVCHSFQKIKLPFDIGEKIVMKEKISFDQLRPLLTFPLFRAGPPVETKICKASMAGDKSFFLHCDLLPVEDDHGKIKKLVKFFQERNWAGIVKCPDANRVIFLIPTSQVTLDLGITTVDSPAALHVLLFVNTQKKSKDPSVREDSSREVKTVIQIQDELKRCFSDIREIPTEQKRLSLDSVIPQDRTSQDSKGPEFVKELTNEQTASWKYAVENWLSRPHPLHHPAPVGTAKTADKLPSPLLSIPKTREQQAVMSQNKFNQDVQICQTGGAEQQRAFARTQADDGISSQLKGDSRVREQNTGPTLVPLVTKKAEHREDQTGSAEQQRAFARTQADDGISMQLKGDHRTPEQDTRPPLVPLVTKKVEHREDWTGSAEQQRAFARTQADDGVLRQLKGDSSIGERDTRPPPVPLVTKKGEHREDWTGSAEQQRAFARTQTDDGVLRQLKGDSSIGERDTRPPLVTLVTKKVEHREDPRLKRHSVDGEPSPELESPNPVKGNDSMPYNAQNALMAQGVISSSVSTSTSSVTNQQVNYQVNDDFVRSVLGKLQLSKHKDLAYQVSVNDGTRKALEILKQKEESKTITADDAKKDEGKLVTAVRKNDGKSPKKGNLSVPKDKEKLSVKERVALLQRKEHKETRKEKRQESSERPEKKKARISKDLEKNDAPVEKPEKAVVQSPIPELSDDSFPAISSKSLEMLKSPPSNAGPTSKAPKLKLILKPRNRNEPSSGQGINSSKSSEQKPTDVPDETKLDNRDKPDLGEVNRDKGSIDSPVAMDLSPLSPPCISGSVSPITVVSSKGRYNPVASSKAAPATPVNSTPAPSSFPFSPPFPQGPFRSPVSPVGFHGQSLSITPSSGSAPSIPGINPTSSTPSSTPMPFVPPVPASPVLTPTSVAPPPPALPMATTLPPANAPPTTIPHGLYPPAINSMPPRIGSLPTSVPLGVRPPVDSPLFTVPQPPAFPGNVQRRNSLDSVPTNVSPSPRMFPPTLPGQQWTPPAQGFPFPHPRQPAVNIPPASLPRPSHPLTIVRPPVFVQQLGPSPQVNPLTVQQANTSQQFGFPPVEALRFGVPPATPQRMPFMRPPSLPNMVPLPPQLGGISGTPMAPFFQQMSFQQRPTGFWLAPVKTPAVSDANLGRMPLHHNSVQKQANGSVPSSSHKSSDPVKRYSRSDDGAKGERDDKKVEKSVLQKKNSDEMNPKEENSVNKPSLEVYEVKEHILNTSDISDECVSESDKLKTVSATEEKTSEEDALGTDAGKELSADHFEQPRDKNQIKDFNNLQVDETHMHEETPLEPMLTSDALSSKSEKELSVVDGVEEDKCAEMKDGDDFVSRMRISEAQQASPMVTSDALSSKSEQELP</sequence>
<feature type="compositionally biased region" description="Basic and acidic residues" evidence="1">
    <location>
        <begin position="950"/>
        <end position="961"/>
    </location>
</feature>
<feature type="region of interest" description="Disordered" evidence="1">
    <location>
        <begin position="1579"/>
        <end position="1609"/>
    </location>
</feature>
<organism evidence="3 4">
    <name type="scientific">Porites evermanni</name>
    <dbReference type="NCBI Taxonomy" id="104178"/>
    <lineage>
        <taxon>Eukaryota</taxon>
        <taxon>Metazoa</taxon>
        <taxon>Cnidaria</taxon>
        <taxon>Anthozoa</taxon>
        <taxon>Hexacorallia</taxon>
        <taxon>Scleractinia</taxon>
        <taxon>Fungiina</taxon>
        <taxon>Poritidae</taxon>
        <taxon>Porites</taxon>
    </lineage>
</organism>
<dbReference type="PANTHER" id="PTHR16207">
    <property type="entry name" value="SET DOMAIN-CONTAINING PROTEIN"/>
    <property type="match status" value="1"/>
</dbReference>
<dbReference type="Proteomes" id="UP001159427">
    <property type="component" value="Unassembled WGS sequence"/>
</dbReference>
<evidence type="ECO:0000256" key="1">
    <source>
        <dbReference type="SAM" id="MobiDB-lite"/>
    </source>
</evidence>
<dbReference type="Pfam" id="PF12509">
    <property type="entry name" value="DUF3715"/>
    <property type="match status" value="1"/>
</dbReference>
<feature type="compositionally biased region" description="Basic and acidic residues" evidence="1">
    <location>
        <begin position="823"/>
        <end position="839"/>
    </location>
</feature>
<evidence type="ECO:0000313" key="3">
    <source>
        <dbReference type="EMBL" id="CAH3162185.1"/>
    </source>
</evidence>
<feature type="non-terminal residue" evidence="3">
    <location>
        <position position="1713"/>
    </location>
</feature>
<feature type="compositionally biased region" description="Basic and acidic residues" evidence="1">
    <location>
        <begin position="7"/>
        <end position="18"/>
    </location>
</feature>
<dbReference type="InterPro" id="IPR022188">
    <property type="entry name" value="TASOR_DUF3715"/>
</dbReference>
<feature type="compositionally biased region" description="Basic and acidic residues" evidence="1">
    <location>
        <begin position="1671"/>
        <end position="1689"/>
    </location>
</feature>
<gene>
    <name evidence="3" type="ORF">PEVE_00004165</name>
</gene>
<comment type="caution">
    <text evidence="3">The sequence shown here is derived from an EMBL/GenBank/DDBJ whole genome shotgun (WGS) entry which is preliminary data.</text>
</comment>
<reference evidence="3 4" key="1">
    <citation type="submission" date="2022-05" db="EMBL/GenBank/DDBJ databases">
        <authorList>
            <consortium name="Genoscope - CEA"/>
            <person name="William W."/>
        </authorList>
    </citation>
    <scope>NUCLEOTIDE SEQUENCE [LARGE SCALE GENOMIC DNA]</scope>
</reference>
<dbReference type="PANTHER" id="PTHR16207:SF11">
    <property type="entry name" value="SET DOMAIN-CONTAINING PROTEIN"/>
    <property type="match status" value="1"/>
</dbReference>
<feature type="compositionally biased region" description="Basic and acidic residues" evidence="1">
    <location>
        <begin position="1094"/>
        <end position="1124"/>
    </location>
</feature>
<feature type="region of interest" description="Disordered" evidence="1">
    <location>
        <begin position="669"/>
        <end position="860"/>
    </location>
</feature>
<proteinExistence type="predicted"/>
<feature type="compositionally biased region" description="Low complexity" evidence="1">
    <location>
        <begin position="1204"/>
        <end position="1231"/>
    </location>
</feature>
<feature type="region of interest" description="Disordered" evidence="1">
    <location>
        <begin position="1158"/>
        <end position="1231"/>
    </location>
</feature>
<evidence type="ECO:0000313" key="4">
    <source>
        <dbReference type="Proteomes" id="UP001159427"/>
    </source>
</evidence>
<feature type="compositionally biased region" description="Polar residues" evidence="1">
    <location>
        <begin position="1321"/>
        <end position="1334"/>
    </location>
</feature>
<feature type="region of interest" description="Disordered" evidence="1">
    <location>
        <begin position="636"/>
        <end position="656"/>
    </location>
</feature>
<evidence type="ECO:0000259" key="2">
    <source>
        <dbReference type="Pfam" id="PF12509"/>
    </source>
</evidence>
<feature type="compositionally biased region" description="Basic and acidic residues" evidence="1">
    <location>
        <begin position="699"/>
        <end position="709"/>
    </location>
</feature>
<protein>
    <recommendedName>
        <fullName evidence="2">TASOR pseudo-PARP domain-containing protein</fullName>
    </recommendedName>
</protein>
<feature type="region of interest" description="Disordered" evidence="1">
    <location>
        <begin position="950"/>
        <end position="1134"/>
    </location>
</feature>
<dbReference type="InterPro" id="IPR046432">
    <property type="entry name" value="TASOR"/>
</dbReference>
<feature type="region of interest" description="Disordered" evidence="1">
    <location>
        <begin position="1499"/>
        <end position="1563"/>
    </location>
</feature>
<keyword evidence="4" id="KW-1185">Reference proteome</keyword>
<feature type="region of interest" description="Disordered" evidence="1">
    <location>
        <begin position="1"/>
        <end position="56"/>
    </location>
</feature>
<feature type="compositionally biased region" description="Polar residues" evidence="1">
    <location>
        <begin position="38"/>
        <end position="47"/>
    </location>
</feature>
<feature type="region of interest" description="Disordered" evidence="1">
    <location>
        <begin position="1640"/>
        <end position="1713"/>
    </location>
</feature>
<dbReference type="EMBL" id="CALNXI010001256">
    <property type="protein sequence ID" value="CAH3162185.1"/>
    <property type="molecule type" value="Genomic_DNA"/>
</dbReference>
<feature type="compositionally biased region" description="Basic residues" evidence="1">
    <location>
        <begin position="1068"/>
        <end position="1077"/>
    </location>
</feature>